<organism evidence="3 4">
    <name type="scientific">Candidatus Akkermansia intestinigallinarum</name>
    <dbReference type="NCBI Taxonomy" id="2838431"/>
    <lineage>
        <taxon>Bacteria</taxon>
        <taxon>Pseudomonadati</taxon>
        <taxon>Verrucomicrobiota</taxon>
        <taxon>Verrucomicrobiia</taxon>
        <taxon>Verrucomicrobiales</taxon>
        <taxon>Akkermansiaceae</taxon>
        <taxon>Akkermansia</taxon>
    </lineage>
</organism>
<evidence type="ECO:0000259" key="2">
    <source>
        <dbReference type="Pfam" id="PF14237"/>
    </source>
</evidence>
<evidence type="ECO:0000313" key="4">
    <source>
        <dbReference type="Proteomes" id="UP000823964"/>
    </source>
</evidence>
<comment type="caution">
    <text evidence="3">The sequence shown here is derived from an EMBL/GenBank/DDBJ whole genome shotgun (WGS) entry which is preliminary data.</text>
</comment>
<protein>
    <submittedName>
        <fullName evidence="3">DUF4339 domain-containing protein</fullName>
    </submittedName>
</protein>
<evidence type="ECO:0000313" key="3">
    <source>
        <dbReference type="EMBL" id="HIX20269.1"/>
    </source>
</evidence>
<accession>A0A9D2AHA0</accession>
<dbReference type="AlphaFoldDB" id="A0A9D2AHA0"/>
<gene>
    <name evidence="3" type="ORF">H9862_06695</name>
</gene>
<dbReference type="EMBL" id="DXFQ01000122">
    <property type="protein sequence ID" value="HIX20269.1"/>
    <property type="molecule type" value="Genomic_DNA"/>
</dbReference>
<dbReference type="Proteomes" id="UP000823964">
    <property type="component" value="Unassembled WGS sequence"/>
</dbReference>
<reference evidence="3" key="2">
    <citation type="submission" date="2021-04" db="EMBL/GenBank/DDBJ databases">
        <authorList>
            <person name="Gilroy R."/>
        </authorList>
    </citation>
    <scope>NUCLEOTIDE SEQUENCE</scope>
    <source>
        <strain evidence="3">14975</strain>
    </source>
</reference>
<feature type="transmembrane region" description="Helical" evidence="1">
    <location>
        <begin position="69"/>
        <end position="92"/>
    </location>
</feature>
<reference evidence="3" key="1">
    <citation type="journal article" date="2021" name="PeerJ">
        <title>Extensive microbial diversity within the chicken gut microbiome revealed by metagenomics and culture.</title>
        <authorList>
            <person name="Gilroy R."/>
            <person name="Ravi A."/>
            <person name="Getino M."/>
            <person name="Pursley I."/>
            <person name="Horton D.L."/>
            <person name="Alikhan N.F."/>
            <person name="Baker D."/>
            <person name="Gharbi K."/>
            <person name="Hall N."/>
            <person name="Watson M."/>
            <person name="Adriaenssens E.M."/>
            <person name="Foster-Nyarko E."/>
            <person name="Jarju S."/>
            <person name="Secka A."/>
            <person name="Antonio M."/>
            <person name="Oren A."/>
            <person name="Chaudhuri R.R."/>
            <person name="La Ragione R."/>
            <person name="Hildebrand F."/>
            <person name="Pallen M.J."/>
        </authorList>
    </citation>
    <scope>NUCLEOTIDE SEQUENCE</scope>
    <source>
        <strain evidence="3">14975</strain>
    </source>
</reference>
<keyword evidence="1" id="KW-1133">Transmembrane helix</keyword>
<name>A0A9D2AHA0_9BACT</name>
<sequence>MARRYFYDSGEEEIGPVSGEDLLRLRAEGEIDNDTWVRRETSRTWRPLRGVDLREEEEEMRNPSLLKLLLRNMTLLGVLKILAVLVVVVAVLVTLAAFMWPVLLVLLVLWLLSRLTR</sequence>
<dbReference type="InterPro" id="IPR025640">
    <property type="entry name" value="GYF_2"/>
</dbReference>
<proteinExistence type="predicted"/>
<feature type="domain" description="GYF" evidence="2">
    <location>
        <begin position="5"/>
        <end position="51"/>
    </location>
</feature>
<keyword evidence="1" id="KW-0472">Membrane</keyword>
<evidence type="ECO:0000256" key="1">
    <source>
        <dbReference type="SAM" id="Phobius"/>
    </source>
</evidence>
<keyword evidence="1" id="KW-0812">Transmembrane</keyword>
<feature type="transmembrane region" description="Helical" evidence="1">
    <location>
        <begin position="98"/>
        <end position="116"/>
    </location>
</feature>
<dbReference type="Pfam" id="PF14237">
    <property type="entry name" value="GYF_2"/>
    <property type="match status" value="1"/>
</dbReference>